<evidence type="ECO:0000313" key="3">
    <source>
        <dbReference type="Proteomes" id="UP000756346"/>
    </source>
</evidence>
<dbReference type="GeneID" id="70181599"/>
<gene>
    <name evidence="2" type="ORF">B0I36DRAFT_30741</name>
</gene>
<evidence type="ECO:0000313" key="2">
    <source>
        <dbReference type="EMBL" id="KAH7021264.1"/>
    </source>
</evidence>
<dbReference type="RefSeq" id="XP_046007465.1">
    <property type="nucleotide sequence ID" value="XM_046152053.1"/>
</dbReference>
<dbReference type="AlphaFoldDB" id="A0A9P8XZ96"/>
<comment type="caution">
    <text evidence="2">The sequence shown here is derived from an EMBL/GenBank/DDBJ whole genome shotgun (WGS) entry which is preliminary data.</text>
</comment>
<feature type="compositionally biased region" description="Polar residues" evidence="1">
    <location>
        <begin position="13"/>
        <end position="30"/>
    </location>
</feature>
<protein>
    <submittedName>
        <fullName evidence="2">Uncharacterized protein</fullName>
    </submittedName>
</protein>
<organism evidence="2 3">
    <name type="scientific">Microdochium trichocladiopsis</name>
    <dbReference type="NCBI Taxonomy" id="1682393"/>
    <lineage>
        <taxon>Eukaryota</taxon>
        <taxon>Fungi</taxon>
        <taxon>Dikarya</taxon>
        <taxon>Ascomycota</taxon>
        <taxon>Pezizomycotina</taxon>
        <taxon>Sordariomycetes</taxon>
        <taxon>Xylariomycetidae</taxon>
        <taxon>Xylariales</taxon>
        <taxon>Microdochiaceae</taxon>
        <taxon>Microdochium</taxon>
    </lineage>
</organism>
<name>A0A9P8XZ96_9PEZI</name>
<keyword evidence="3" id="KW-1185">Reference proteome</keyword>
<feature type="region of interest" description="Disordered" evidence="1">
    <location>
        <begin position="1"/>
        <end position="45"/>
    </location>
</feature>
<evidence type="ECO:0000256" key="1">
    <source>
        <dbReference type="SAM" id="MobiDB-lite"/>
    </source>
</evidence>
<sequence>MIMSGLELRGRSQCPQSHDATMDPGSSTRPYPQARASFDNLYNDGPDSRGPVPSFSLLLGFPSQAPAPAAREWPPPARLLQLHQYHFLQSRWTASLLPLHHYRRAVCSTVPVTDCRHPSIQSLSPHAGRTLNAPVLRQASQRIVETCCHTSRSCESIVHSPNHPREWSA</sequence>
<reference evidence="2" key="1">
    <citation type="journal article" date="2021" name="Nat. Commun.">
        <title>Genetic determinants of endophytism in the Arabidopsis root mycobiome.</title>
        <authorList>
            <person name="Mesny F."/>
            <person name="Miyauchi S."/>
            <person name="Thiergart T."/>
            <person name="Pickel B."/>
            <person name="Atanasova L."/>
            <person name="Karlsson M."/>
            <person name="Huettel B."/>
            <person name="Barry K.W."/>
            <person name="Haridas S."/>
            <person name="Chen C."/>
            <person name="Bauer D."/>
            <person name="Andreopoulos W."/>
            <person name="Pangilinan J."/>
            <person name="LaButti K."/>
            <person name="Riley R."/>
            <person name="Lipzen A."/>
            <person name="Clum A."/>
            <person name="Drula E."/>
            <person name="Henrissat B."/>
            <person name="Kohler A."/>
            <person name="Grigoriev I.V."/>
            <person name="Martin F.M."/>
            <person name="Hacquard S."/>
        </authorList>
    </citation>
    <scope>NUCLEOTIDE SEQUENCE</scope>
    <source>
        <strain evidence="2">MPI-CAGE-CH-0230</strain>
    </source>
</reference>
<dbReference type="EMBL" id="JAGTJQ010000010">
    <property type="protein sequence ID" value="KAH7021264.1"/>
    <property type="molecule type" value="Genomic_DNA"/>
</dbReference>
<accession>A0A9P8XZ96</accession>
<proteinExistence type="predicted"/>
<dbReference type="Proteomes" id="UP000756346">
    <property type="component" value="Unassembled WGS sequence"/>
</dbReference>